<dbReference type="SUPFAM" id="SSF51101">
    <property type="entry name" value="Mannose-binding lectins"/>
    <property type="match status" value="1"/>
</dbReference>
<evidence type="ECO:0000313" key="1">
    <source>
        <dbReference type="EMBL" id="WIA17738.1"/>
    </source>
</evidence>
<evidence type="ECO:0000313" key="2">
    <source>
        <dbReference type="Proteomes" id="UP001244341"/>
    </source>
</evidence>
<reference evidence="1 2" key="1">
    <citation type="submission" date="2023-05" db="EMBL/GenBank/DDBJ databases">
        <title>A 100% complete, gapless, phased diploid assembly of the Scenedesmus obliquus UTEX 3031 genome.</title>
        <authorList>
            <person name="Biondi T.C."/>
            <person name="Hanschen E.R."/>
            <person name="Kwon T."/>
            <person name="Eng W."/>
            <person name="Kruse C.P.S."/>
            <person name="Koehler S.I."/>
            <person name="Kunde Y."/>
            <person name="Gleasner C.D."/>
            <person name="You Mak K.T."/>
            <person name="Polle J."/>
            <person name="Hovde B.T."/>
            <person name="Starkenburg S.R."/>
        </authorList>
    </citation>
    <scope>NUCLEOTIDE SEQUENCE [LARGE SCALE GENOMIC DNA]</scope>
    <source>
        <strain evidence="1 2">DOE0152z</strain>
    </source>
</reference>
<gene>
    <name evidence="1" type="ORF">OEZ85_009253</name>
</gene>
<keyword evidence="2" id="KW-1185">Reference proteome</keyword>
<dbReference type="Proteomes" id="UP001244341">
    <property type="component" value="Chromosome 9b"/>
</dbReference>
<organism evidence="1 2">
    <name type="scientific">Tetradesmus obliquus</name>
    <name type="common">Green alga</name>
    <name type="synonym">Acutodesmus obliquus</name>
    <dbReference type="NCBI Taxonomy" id="3088"/>
    <lineage>
        <taxon>Eukaryota</taxon>
        <taxon>Viridiplantae</taxon>
        <taxon>Chlorophyta</taxon>
        <taxon>core chlorophytes</taxon>
        <taxon>Chlorophyceae</taxon>
        <taxon>CS clade</taxon>
        <taxon>Sphaeropleales</taxon>
        <taxon>Scenedesmaceae</taxon>
        <taxon>Tetradesmus</taxon>
    </lineage>
</organism>
<protein>
    <submittedName>
        <fullName evidence="1">Uncharacterized protein</fullName>
    </submittedName>
</protein>
<proteinExistence type="predicted"/>
<dbReference type="InterPro" id="IPR036404">
    <property type="entry name" value="Jacalin-like_lectin_dom_sf"/>
</dbReference>
<name>A0ABY8UAT9_TETOB</name>
<dbReference type="EMBL" id="CP126216">
    <property type="protein sequence ID" value="WIA17738.1"/>
    <property type="molecule type" value="Genomic_DNA"/>
</dbReference>
<accession>A0ABY8UAT9</accession>
<sequence>MVGSGQLMGLQKGMREKSLMLAPHEGINRIDLKYDKRCIKYMRLYTTVGASETIGAAVTAPSTKMAVALPLNSTWQLLAFRGTQQDGM</sequence>